<dbReference type="WBParaSite" id="ECPE_0000889501-mRNA-1">
    <property type="protein sequence ID" value="ECPE_0000889501-mRNA-1"/>
    <property type="gene ID" value="ECPE_0000889501"/>
</dbReference>
<protein>
    <recommendedName>
        <fullName evidence="4">Zinc finger MYND domain-containing protein 10</fullName>
    </recommendedName>
</protein>
<evidence type="ECO:0000256" key="8">
    <source>
        <dbReference type="ARBA" id="ARBA00022771"/>
    </source>
</evidence>
<accession>A0A183API2</accession>
<keyword evidence="10" id="KW-0472">Membrane</keyword>
<comment type="subcellular location">
    <subcellularLocation>
        <location evidence="1">Apical cell membrane</location>
    </subcellularLocation>
    <subcellularLocation>
        <location evidence="2">Cytoplasm</location>
        <location evidence="2">Cytoskeleton</location>
        <location evidence="2">Microtubule organizing center</location>
        <location evidence="2">Centrosome</location>
    </subcellularLocation>
    <subcellularLocation>
        <location evidence="12">Dynein axonemal particle</location>
    </subcellularLocation>
</comment>
<dbReference type="PROSITE" id="PS50865">
    <property type="entry name" value="ZF_MYND_2"/>
    <property type="match status" value="1"/>
</dbReference>
<evidence type="ECO:0000313" key="18">
    <source>
        <dbReference type="WBParaSite" id="ECPE_0000889501-mRNA-1"/>
    </source>
</evidence>
<evidence type="ECO:0000256" key="12">
    <source>
        <dbReference type="ARBA" id="ARBA00024190"/>
    </source>
</evidence>
<evidence type="ECO:0000256" key="7">
    <source>
        <dbReference type="ARBA" id="ARBA00022723"/>
    </source>
</evidence>
<evidence type="ECO:0000313" key="16">
    <source>
        <dbReference type="EMBL" id="VDP84334.1"/>
    </source>
</evidence>
<dbReference type="InterPro" id="IPR052298">
    <property type="entry name" value="ZMYND10"/>
</dbReference>
<dbReference type="GO" id="GO:0008270">
    <property type="term" value="F:zinc ion binding"/>
    <property type="evidence" value="ECO:0007669"/>
    <property type="project" value="UniProtKB-KW"/>
</dbReference>
<dbReference type="PANTHER" id="PTHR13244">
    <property type="entry name" value="ZINC FINGER MYND DOMAIN CONTAINING PROTEIN 10"/>
    <property type="match status" value="1"/>
</dbReference>
<dbReference type="InterPro" id="IPR002893">
    <property type="entry name" value="Znf_MYND"/>
</dbReference>
<dbReference type="OrthoDB" id="432970at2759"/>
<proteinExistence type="inferred from homology"/>
<keyword evidence="6" id="KW-0963">Cytoplasm</keyword>
<dbReference type="PROSITE" id="PS01360">
    <property type="entry name" value="ZF_MYND_1"/>
    <property type="match status" value="1"/>
</dbReference>
<name>A0A183API2_9TREM</name>
<keyword evidence="11" id="KW-0206">Cytoskeleton</keyword>
<comment type="similarity">
    <text evidence="3">Belongs to the ZMYND10 family.</text>
</comment>
<dbReference type="Pfam" id="PF01753">
    <property type="entry name" value="zf-MYND"/>
    <property type="match status" value="1"/>
</dbReference>
<dbReference type="GO" id="GO:0016324">
    <property type="term" value="C:apical plasma membrane"/>
    <property type="evidence" value="ECO:0007669"/>
    <property type="project" value="UniProtKB-SubCell"/>
</dbReference>
<reference evidence="16 17" key="2">
    <citation type="submission" date="2018-11" db="EMBL/GenBank/DDBJ databases">
        <authorList>
            <consortium name="Pathogen Informatics"/>
        </authorList>
    </citation>
    <scope>NUCLEOTIDE SEQUENCE [LARGE SCALE GENOMIC DNA]</scope>
    <source>
        <strain evidence="16 17">Egypt</strain>
    </source>
</reference>
<evidence type="ECO:0000259" key="15">
    <source>
        <dbReference type="PROSITE" id="PS50865"/>
    </source>
</evidence>
<evidence type="ECO:0000256" key="4">
    <source>
        <dbReference type="ARBA" id="ARBA00016317"/>
    </source>
</evidence>
<evidence type="ECO:0000256" key="1">
    <source>
        <dbReference type="ARBA" id="ARBA00004221"/>
    </source>
</evidence>
<keyword evidence="17" id="KW-1185">Reference proteome</keyword>
<evidence type="ECO:0000313" key="17">
    <source>
        <dbReference type="Proteomes" id="UP000272942"/>
    </source>
</evidence>
<keyword evidence="7" id="KW-0479">Metal-binding</keyword>
<dbReference type="FunFam" id="6.10.140.2220:FF:000009">
    <property type="entry name" value="Zinc finger MYND domain-containing protein 10"/>
    <property type="match status" value="1"/>
</dbReference>
<organism evidence="18">
    <name type="scientific">Echinostoma caproni</name>
    <dbReference type="NCBI Taxonomy" id="27848"/>
    <lineage>
        <taxon>Eukaryota</taxon>
        <taxon>Metazoa</taxon>
        <taxon>Spiralia</taxon>
        <taxon>Lophotrochozoa</taxon>
        <taxon>Platyhelminthes</taxon>
        <taxon>Trematoda</taxon>
        <taxon>Digenea</taxon>
        <taxon>Plagiorchiida</taxon>
        <taxon>Echinostomata</taxon>
        <taxon>Echinostomatoidea</taxon>
        <taxon>Echinostomatidae</taxon>
        <taxon>Echinostoma</taxon>
    </lineage>
</organism>
<comment type="function">
    <text evidence="13">Plays a role in axonemal structure organization and motility. Involved in axonemal pre-assembly of inner and outer dynein arms (IDA and ODA, respectively) for proper axoneme building for cilia motility. May act by indirectly regulating transcription of dynein proteins.</text>
</comment>
<dbReference type="SUPFAM" id="SSF144232">
    <property type="entry name" value="HIT/MYND zinc finger-like"/>
    <property type="match status" value="1"/>
</dbReference>
<evidence type="ECO:0000256" key="5">
    <source>
        <dbReference type="ARBA" id="ARBA00022475"/>
    </source>
</evidence>
<keyword evidence="5" id="KW-1003">Cell membrane</keyword>
<dbReference type="GO" id="GO:0005813">
    <property type="term" value="C:centrosome"/>
    <property type="evidence" value="ECO:0007669"/>
    <property type="project" value="UniProtKB-SubCell"/>
</dbReference>
<sequence>MVQGLSLVPYEEYGLERWYNYHSYISKLNMQAVSSAQTNSDEFVKEYFIANNKLVLLVQDLVALELWQNRVFKHLIQKQEEPSSTFPIYTVLYHELVVANLLETLTFHTDAMETLNDSSVDLADWCYRALCYLVANFSTEDSKEDYLKAKDEVWLSLFQILLANQSSLRYDCSVTHRRAALLKLRSHLTEDKIDVIPVLADLRRFLEHLSLSPNPGGTTESGMANVCLVEMMPEIRDGLCRKYAKKWKQLAIDFFDRIESDRGKQAARRAATQWTETFSDDHLDKLFSNMGDGELGLPNPYGGQTKCVVCGEPTVKRCSRCRTEWYCRRECQVKHWSKHKKACDLMVDAIKAEQEN</sequence>
<feature type="domain" description="MYND-type" evidence="15">
    <location>
        <begin position="307"/>
        <end position="343"/>
    </location>
</feature>
<keyword evidence="8 14" id="KW-0863">Zinc-finger</keyword>
<evidence type="ECO:0000256" key="6">
    <source>
        <dbReference type="ARBA" id="ARBA00022490"/>
    </source>
</evidence>
<evidence type="ECO:0000256" key="3">
    <source>
        <dbReference type="ARBA" id="ARBA00005373"/>
    </source>
</evidence>
<dbReference type="PANTHER" id="PTHR13244:SF7">
    <property type="entry name" value="ZINC FINGER MYND DOMAIN-CONTAINING PROTEIN 10"/>
    <property type="match status" value="1"/>
</dbReference>
<dbReference type="GO" id="GO:0120293">
    <property type="term" value="C:dynein axonemal particle"/>
    <property type="evidence" value="ECO:0007669"/>
    <property type="project" value="UniProtKB-SubCell"/>
</dbReference>
<evidence type="ECO:0000256" key="9">
    <source>
        <dbReference type="ARBA" id="ARBA00022833"/>
    </source>
</evidence>
<evidence type="ECO:0000256" key="13">
    <source>
        <dbReference type="ARBA" id="ARBA00045527"/>
    </source>
</evidence>
<evidence type="ECO:0000256" key="14">
    <source>
        <dbReference type="PROSITE-ProRule" id="PRU00134"/>
    </source>
</evidence>
<evidence type="ECO:0000256" key="2">
    <source>
        <dbReference type="ARBA" id="ARBA00004300"/>
    </source>
</evidence>
<dbReference type="EMBL" id="UZAN01046579">
    <property type="protein sequence ID" value="VDP84334.1"/>
    <property type="molecule type" value="Genomic_DNA"/>
</dbReference>
<evidence type="ECO:0000256" key="10">
    <source>
        <dbReference type="ARBA" id="ARBA00023136"/>
    </source>
</evidence>
<dbReference type="Proteomes" id="UP000272942">
    <property type="component" value="Unassembled WGS sequence"/>
</dbReference>
<dbReference type="AlphaFoldDB" id="A0A183API2"/>
<reference evidence="18" key="1">
    <citation type="submission" date="2016-06" db="UniProtKB">
        <authorList>
            <consortium name="WormBaseParasite"/>
        </authorList>
    </citation>
    <scope>IDENTIFICATION</scope>
</reference>
<gene>
    <name evidence="16" type="ORF">ECPE_LOCUS8867</name>
</gene>
<keyword evidence="9" id="KW-0862">Zinc</keyword>
<dbReference type="Gene3D" id="6.10.140.2220">
    <property type="match status" value="1"/>
</dbReference>
<evidence type="ECO:0000256" key="11">
    <source>
        <dbReference type="ARBA" id="ARBA00023212"/>
    </source>
</evidence>